<dbReference type="EMBL" id="KZ679298">
    <property type="protein sequence ID" value="PTB34785.1"/>
    <property type="molecule type" value="Genomic_DNA"/>
</dbReference>
<organism evidence="2 3">
    <name type="scientific">Trichoderma asperellum (strain ATCC 204424 / CBS 433.97 / NBRC 101777)</name>
    <dbReference type="NCBI Taxonomy" id="1042311"/>
    <lineage>
        <taxon>Eukaryota</taxon>
        <taxon>Fungi</taxon>
        <taxon>Dikarya</taxon>
        <taxon>Ascomycota</taxon>
        <taxon>Pezizomycotina</taxon>
        <taxon>Sordariomycetes</taxon>
        <taxon>Hypocreomycetidae</taxon>
        <taxon>Hypocreales</taxon>
        <taxon>Hypocreaceae</taxon>
        <taxon>Trichoderma</taxon>
    </lineage>
</organism>
<dbReference type="PANTHER" id="PTHR46590">
    <property type="entry name" value="PHOSPHATIDYLINOSITOL TRANSFER PROTEIN CSR1-RELATED"/>
    <property type="match status" value="1"/>
</dbReference>
<dbReference type="InterPro" id="IPR036273">
    <property type="entry name" value="CRAL/TRIO_N_dom_sf"/>
</dbReference>
<proteinExistence type="predicted"/>
<name>A0A2T3YQD6_TRIA4</name>
<protein>
    <recommendedName>
        <fullName evidence="1">CRAL-TRIO domain-containing protein</fullName>
    </recommendedName>
</protein>
<dbReference type="SMART" id="SM01100">
    <property type="entry name" value="CRAL_TRIO_N"/>
    <property type="match status" value="1"/>
</dbReference>
<dbReference type="AlphaFoldDB" id="A0A2T3YQD6"/>
<dbReference type="InterPro" id="IPR001251">
    <property type="entry name" value="CRAL-TRIO_dom"/>
</dbReference>
<dbReference type="Gene3D" id="3.40.525.10">
    <property type="entry name" value="CRAL-TRIO lipid binding domain"/>
    <property type="match status" value="1"/>
</dbReference>
<dbReference type="InterPro" id="IPR011074">
    <property type="entry name" value="CRAL/TRIO_N_dom"/>
</dbReference>
<keyword evidence="3" id="KW-1185">Reference proteome</keyword>
<dbReference type="InterPro" id="IPR036865">
    <property type="entry name" value="CRAL-TRIO_dom_sf"/>
</dbReference>
<gene>
    <name evidence="2" type="ORF">M441DRAFT_154881</name>
</gene>
<sequence>MHDVLDSWTVDEENMLKESWNYLLQLSGDDSKQELNKGLWDFMAADHPDVTIIRFLRAKRWDKKMAMAMLISTIQWRKGQEINGIVQIGENVGLKSCPSADEKDFMMHHRSGKSYIRGIDRDGRPIYIIRARLHNPSSQSTRSMEMFVLHTIENLRIMLKAPNDTSCFIFDLTGFGVRNIDLHIIKFFIDVFESKYPGILGVVLIHNAPFIFWSIWKAIKAWLGPGIASKIHFTNSYNDLIRFISPENLQTYYGGMDSWEYTYIEPVPRMDNRLQPDDSAELNRERSQLIHQFEALTDEWIRLDPGSAATIEIARQRYDLVKRLHQNYWKLDHYTRATTYYHRTGVIGVTGEVDFSAAK</sequence>
<evidence type="ECO:0000259" key="1">
    <source>
        <dbReference type="PROSITE" id="PS50191"/>
    </source>
</evidence>
<dbReference type="OrthoDB" id="43460at2759"/>
<accession>A0A2T3YQD6</accession>
<dbReference type="Pfam" id="PF00650">
    <property type="entry name" value="CRAL_TRIO"/>
    <property type="match status" value="1"/>
</dbReference>
<dbReference type="SMART" id="SM00516">
    <property type="entry name" value="SEC14"/>
    <property type="match status" value="1"/>
</dbReference>
<dbReference type="PANTHER" id="PTHR46590:SF1">
    <property type="entry name" value="PHOSPHATIDYLINOSITOL TRANSFER PROTEIN CSR1"/>
    <property type="match status" value="1"/>
</dbReference>
<dbReference type="SUPFAM" id="SSF46938">
    <property type="entry name" value="CRAL/TRIO N-terminal domain"/>
    <property type="match status" value="1"/>
</dbReference>
<dbReference type="Proteomes" id="UP000240493">
    <property type="component" value="Unassembled WGS sequence"/>
</dbReference>
<dbReference type="STRING" id="1042311.A0A2T3YQD6"/>
<dbReference type="SUPFAM" id="SSF52087">
    <property type="entry name" value="CRAL/TRIO domain"/>
    <property type="match status" value="1"/>
</dbReference>
<dbReference type="InterPro" id="IPR052432">
    <property type="entry name" value="PITP/CRAL-TRIO"/>
</dbReference>
<dbReference type="CDD" id="cd00170">
    <property type="entry name" value="SEC14"/>
    <property type="match status" value="1"/>
</dbReference>
<dbReference type="PROSITE" id="PS50191">
    <property type="entry name" value="CRAL_TRIO"/>
    <property type="match status" value="1"/>
</dbReference>
<dbReference type="Pfam" id="PF03765">
    <property type="entry name" value="CRAL_TRIO_N"/>
    <property type="match status" value="1"/>
</dbReference>
<evidence type="ECO:0000313" key="3">
    <source>
        <dbReference type="Proteomes" id="UP000240493"/>
    </source>
</evidence>
<evidence type="ECO:0000313" key="2">
    <source>
        <dbReference type="EMBL" id="PTB34785.1"/>
    </source>
</evidence>
<feature type="domain" description="CRAL-TRIO" evidence="1">
    <location>
        <begin position="102"/>
        <end position="261"/>
    </location>
</feature>
<reference evidence="2 3" key="1">
    <citation type="submission" date="2016-07" db="EMBL/GenBank/DDBJ databases">
        <title>Multiple horizontal gene transfer events from other fungi enriched the ability of initially mycotrophic Trichoderma (Ascomycota) to feed on dead plant biomass.</title>
        <authorList>
            <consortium name="DOE Joint Genome Institute"/>
            <person name="Aerts A."/>
            <person name="Atanasova L."/>
            <person name="Chenthamara K."/>
            <person name="Zhang J."/>
            <person name="Grujic M."/>
            <person name="Henrissat B."/>
            <person name="Kuo A."/>
            <person name="Salamov A."/>
            <person name="Lipzen A."/>
            <person name="Labutti K."/>
            <person name="Barry K."/>
            <person name="Miao Y."/>
            <person name="Rahimi M.J."/>
            <person name="Shen Q."/>
            <person name="Grigoriev I.V."/>
            <person name="Kubicek C.P."/>
            <person name="Druzhinina I.S."/>
        </authorList>
    </citation>
    <scope>NUCLEOTIDE SEQUENCE [LARGE SCALE GENOMIC DNA]</scope>
    <source>
        <strain evidence="2 3">CBS 433.97</strain>
    </source>
</reference>